<evidence type="ECO:0000256" key="2">
    <source>
        <dbReference type="ARBA" id="ARBA00007866"/>
    </source>
</evidence>
<dbReference type="InterPro" id="IPR009056">
    <property type="entry name" value="Cyt_c-like_dom"/>
</dbReference>
<keyword evidence="12" id="KW-0812">Transmembrane</keyword>
<dbReference type="PROSITE" id="PS51257">
    <property type="entry name" value="PROKAR_LIPOPROTEIN"/>
    <property type="match status" value="1"/>
</dbReference>
<dbReference type="InterPro" id="IPR045187">
    <property type="entry name" value="CcO_II"/>
</dbReference>
<comment type="catalytic activity">
    <reaction evidence="10">
        <text>4 Fe(II)-[cytochrome c] + O2 + 8 H(+)(in) = 4 Fe(III)-[cytochrome c] + 2 H2O + 4 H(+)(out)</text>
        <dbReference type="Rhea" id="RHEA:11436"/>
        <dbReference type="Rhea" id="RHEA-COMP:10350"/>
        <dbReference type="Rhea" id="RHEA-COMP:14399"/>
        <dbReference type="ChEBI" id="CHEBI:15377"/>
        <dbReference type="ChEBI" id="CHEBI:15378"/>
        <dbReference type="ChEBI" id="CHEBI:15379"/>
        <dbReference type="ChEBI" id="CHEBI:29033"/>
        <dbReference type="ChEBI" id="CHEBI:29034"/>
        <dbReference type="EC" id="7.1.1.9"/>
    </reaction>
</comment>
<keyword evidence="8" id="KW-0186">Copper</keyword>
<evidence type="ECO:0000256" key="12">
    <source>
        <dbReference type="SAM" id="Phobius"/>
    </source>
</evidence>
<feature type="transmembrane region" description="Helical" evidence="12">
    <location>
        <begin position="75"/>
        <end position="97"/>
    </location>
</feature>
<dbReference type="AlphaFoldDB" id="A0A1H3BYF0"/>
<evidence type="ECO:0000259" key="13">
    <source>
        <dbReference type="PROSITE" id="PS50857"/>
    </source>
</evidence>
<evidence type="ECO:0000256" key="9">
    <source>
        <dbReference type="ARBA" id="ARBA00023136"/>
    </source>
</evidence>
<evidence type="ECO:0000256" key="4">
    <source>
        <dbReference type="ARBA" id="ARBA00022617"/>
    </source>
</evidence>
<evidence type="ECO:0000256" key="8">
    <source>
        <dbReference type="ARBA" id="ARBA00023008"/>
    </source>
</evidence>
<dbReference type="InterPro" id="IPR001505">
    <property type="entry name" value="Copper_CuA"/>
</dbReference>
<evidence type="ECO:0000256" key="5">
    <source>
        <dbReference type="ARBA" id="ARBA00022723"/>
    </source>
</evidence>
<dbReference type="Pfam" id="PF00034">
    <property type="entry name" value="Cytochrom_C"/>
    <property type="match status" value="1"/>
</dbReference>
<dbReference type="GO" id="GO:0042773">
    <property type="term" value="P:ATP synthesis coupled electron transport"/>
    <property type="evidence" value="ECO:0007669"/>
    <property type="project" value="TreeGrafter"/>
</dbReference>
<dbReference type="PROSITE" id="PS00078">
    <property type="entry name" value="COX2"/>
    <property type="match status" value="1"/>
</dbReference>
<dbReference type="GO" id="GO:0020037">
    <property type="term" value="F:heme binding"/>
    <property type="evidence" value="ECO:0007669"/>
    <property type="project" value="InterPro"/>
</dbReference>
<evidence type="ECO:0000256" key="7">
    <source>
        <dbReference type="ARBA" id="ARBA00023004"/>
    </source>
</evidence>
<evidence type="ECO:0000313" key="16">
    <source>
        <dbReference type="Proteomes" id="UP000183076"/>
    </source>
</evidence>
<dbReference type="InterPro" id="IPR036909">
    <property type="entry name" value="Cyt_c-like_dom_sf"/>
</dbReference>
<evidence type="ECO:0000313" key="15">
    <source>
        <dbReference type="EMBL" id="SDX46876.1"/>
    </source>
</evidence>
<accession>A0A1H3BYF0</accession>
<keyword evidence="3" id="KW-0813">Transport</keyword>
<dbReference type="GO" id="GO:0016020">
    <property type="term" value="C:membrane"/>
    <property type="evidence" value="ECO:0007669"/>
    <property type="project" value="UniProtKB-SubCell"/>
</dbReference>
<comment type="subcellular location">
    <subcellularLocation>
        <location evidence="1">Membrane</location>
    </subcellularLocation>
</comment>
<evidence type="ECO:0000259" key="14">
    <source>
        <dbReference type="PROSITE" id="PS51007"/>
    </source>
</evidence>
<name>A0A1H3BYF0_9RHOB</name>
<dbReference type="SUPFAM" id="SSF46626">
    <property type="entry name" value="Cytochrome c"/>
    <property type="match status" value="1"/>
</dbReference>
<keyword evidence="5 11" id="KW-0479">Metal-binding</keyword>
<dbReference type="PANTHER" id="PTHR22888:SF9">
    <property type="entry name" value="CYTOCHROME C OXIDASE SUBUNIT 2"/>
    <property type="match status" value="1"/>
</dbReference>
<sequence>MQHPWRICVIAPAALLLAGCEGRQSVLAPAGQDASDVLNLFWVMLVGAVILWGLVALLFVYVTRINPCAMRRRPAEMLIVGGGILFPVVLLGGLLMYSLPLMGPTRAEGDGLVVRVTAEQWWWRVEYQQQGETRTIVSANELRLPAGARTELVLNAHRVIHSFWVPALGGKTDMFPGRETRMTLAPTDPGIYRGQCAEFCGASHALMAFETVVMPPDEFDQWLSAEARDAKPPQGALAKAGATLFLEEGCGACHSIRGTKAIGKTGPDLTHLANRHSLAAGTLPLNAQAIATWIGHTDTIKPEVNMPTYDFLSDDDLAALAAYLGGLE</sequence>
<reference evidence="16" key="1">
    <citation type="submission" date="2016-10" db="EMBL/GenBank/DDBJ databases">
        <authorList>
            <person name="Varghese N."/>
            <person name="Submissions S."/>
        </authorList>
    </citation>
    <scope>NUCLEOTIDE SEQUENCE [LARGE SCALE GENOMIC DNA]</scope>
    <source>
        <strain evidence="16">DSM 10014</strain>
    </source>
</reference>
<dbReference type="GeneID" id="94022311"/>
<dbReference type="PROSITE" id="PS50857">
    <property type="entry name" value="COX2_CUA"/>
    <property type="match status" value="1"/>
</dbReference>
<dbReference type="CDD" id="cd04213">
    <property type="entry name" value="CuRO_CcO_Caa3_II"/>
    <property type="match status" value="1"/>
</dbReference>
<evidence type="ECO:0000256" key="11">
    <source>
        <dbReference type="PROSITE-ProRule" id="PRU00433"/>
    </source>
</evidence>
<gene>
    <name evidence="15" type="ORF">SAMN04488041_107125</name>
</gene>
<dbReference type="PROSITE" id="PS51007">
    <property type="entry name" value="CYTC"/>
    <property type="match status" value="1"/>
</dbReference>
<keyword evidence="4 11" id="KW-0349">Heme</keyword>
<dbReference type="Pfam" id="PF00116">
    <property type="entry name" value="COX2"/>
    <property type="match status" value="1"/>
</dbReference>
<dbReference type="EMBL" id="FNNB01000007">
    <property type="protein sequence ID" value="SDX46876.1"/>
    <property type="molecule type" value="Genomic_DNA"/>
</dbReference>
<keyword evidence="9 12" id="KW-0472">Membrane</keyword>
<organism evidence="15 16">
    <name type="scientific">Sulfitobacter pontiacus</name>
    <dbReference type="NCBI Taxonomy" id="60137"/>
    <lineage>
        <taxon>Bacteria</taxon>
        <taxon>Pseudomonadati</taxon>
        <taxon>Pseudomonadota</taxon>
        <taxon>Alphaproteobacteria</taxon>
        <taxon>Rhodobacterales</taxon>
        <taxon>Roseobacteraceae</taxon>
        <taxon>Sulfitobacter</taxon>
    </lineage>
</organism>
<proteinExistence type="inferred from homology"/>
<dbReference type="InterPro" id="IPR002429">
    <property type="entry name" value="CcO_II-like_C"/>
</dbReference>
<feature type="transmembrane region" description="Helical" evidence="12">
    <location>
        <begin position="40"/>
        <end position="63"/>
    </location>
</feature>
<feature type="domain" description="Cytochrome c" evidence="14">
    <location>
        <begin position="236"/>
        <end position="328"/>
    </location>
</feature>
<dbReference type="PANTHER" id="PTHR22888">
    <property type="entry name" value="CYTOCHROME C OXIDASE, SUBUNIT II"/>
    <property type="match status" value="1"/>
</dbReference>
<dbReference type="SUPFAM" id="SSF49503">
    <property type="entry name" value="Cupredoxins"/>
    <property type="match status" value="1"/>
</dbReference>
<comment type="similarity">
    <text evidence="2">Belongs to the cytochrome c oxidase subunit 2 family.</text>
</comment>
<protein>
    <submittedName>
        <fullName evidence="15">Cytochrome c oxidase subunit 2</fullName>
    </submittedName>
</protein>
<keyword evidence="6" id="KW-0249">Electron transport</keyword>
<dbReference type="Gene3D" id="2.60.40.420">
    <property type="entry name" value="Cupredoxins - blue copper proteins"/>
    <property type="match status" value="1"/>
</dbReference>
<evidence type="ECO:0000256" key="6">
    <source>
        <dbReference type="ARBA" id="ARBA00022982"/>
    </source>
</evidence>
<dbReference type="GO" id="GO:0004129">
    <property type="term" value="F:cytochrome-c oxidase activity"/>
    <property type="evidence" value="ECO:0007669"/>
    <property type="project" value="UniProtKB-EC"/>
</dbReference>
<dbReference type="GO" id="GO:0005507">
    <property type="term" value="F:copper ion binding"/>
    <property type="evidence" value="ECO:0007669"/>
    <property type="project" value="InterPro"/>
</dbReference>
<dbReference type="RefSeq" id="WP_074637148.1">
    <property type="nucleotide sequence ID" value="NZ_CP160850.1"/>
</dbReference>
<dbReference type="InterPro" id="IPR008972">
    <property type="entry name" value="Cupredoxin"/>
</dbReference>
<dbReference type="Proteomes" id="UP000183076">
    <property type="component" value="Unassembled WGS sequence"/>
</dbReference>
<evidence type="ECO:0000256" key="3">
    <source>
        <dbReference type="ARBA" id="ARBA00022448"/>
    </source>
</evidence>
<dbReference type="STRING" id="60137.SAMN04488041_107125"/>
<keyword evidence="7 11" id="KW-0408">Iron</keyword>
<evidence type="ECO:0000256" key="1">
    <source>
        <dbReference type="ARBA" id="ARBA00004370"/>
    </source>
</evidence>
<dbReference type="InterPro" id="IPR034236">
    <property type="entry name" value="CuRO_CcO_Caa3_II"/>
</dbReference>
<feature type="domain" description="Cytochrome oxidase subunit II copper A binding" evidence="13">
    <location>
        <begin position="109"/>
        <end position="225"/>
    </location>
</feature>
<evidence type="ECO:0000256" key="10">
    <source>
        <dbReference type="ARBA" id="ARBA00047816"/>
    </source>
</evidence>
<keyword evidence="12" id="KW-1133">Transmembrane helix</keyword>